<proteinExistence type="predicted"/>
<keyword evidence="2" id="KW-1185">Reference proteome</keyword>
<name>A0ABD0ZMW5_CARAN</name>
<dbReference type="Proteomes" id="UP001558713">
    <property type="component" value="Unassembled WGS sequence"/>
</dbReference>
<reference evidence="1 2" key="1">
    <citation type="submission" date="2024-04" db="EMBL/GenBank/DDBJ databases">
        <title>Genome assembly C_amara_ONT_v2.</title>
        <authorList>
            <person name="Yant L."/>
            <person name="Moore C."/>
            <person name="Slenker M."/>
        </authorList>
    </citation>
    <scope>NUCLEOTIDE SEQUENCE [LARGE SCALE GENOMIC DNA]</scope>
    <source>
        <tissue evidence="1">Leaf</tissue>
    </source>
</reference>
<evidence type="ECO:0000313" key="2">
    <source>
        <dbReference type="Proteomes" id="UP001558713"/>
    </source>
</evidence>
<evidence type="ECO:0000313" key="1">
    <source>
        <dbReference type="EMBL" id="KAL1195982.1"/>
    </source>
</evidence>
<dbReference type="AlphaFoldDB" id="A0ABD0ZMW5"/>
<comment type="caution">
    <text evidence="1">The sequence shown here is derived from an EMBL/GenBank/DDBJ whole genome shotgun (WGS) entry which is preliminary data.</text>
</comment>
<organism evidence="1 2">
    <name type="scientific">Cardamine amara subsp. amara</name>
    <dbReference type="NCBI Taxonomy" id="228776"/>
    <lineage>
        <taxon>Eukaryota</taxon>
        <taxon>Viridiplantae</taxon>
        <taxon>Streptophyta</taxon>
        <taxon>Embryophyta</taxon>
        <taxon>Tracheophyta</taxon>
        <taxon>Spermatophyta</taxon>
        <taxon>Magnoliopsida</taxon>
        <taxon>eudicotyledons</taxon>
        <taxon>Gunneridae</taxon>
        <taxon>Pentapetalae</taxon>
        <taxon>rosids</taxon>
        <taxon>malvids</taxon>
        <taxon>Brassicales</taxon>
        <taxon>Brassicaceae</taxon>
        <taxon>Cardamineae</taxon>
        <taxon>Cardamine</taxon>
    </lineage>
</organism>
<dbReference type="EMBL" id="JBANAX010000714">
    <property type="protein sequence ID" value="KAL1195982.1"/>
    <property type="molecule type" value="Genomic_DNA"/>
</dbReference>
<protein>
    <submittedName>
        <fullName evidence="1">Beta-galactosidase 3</fullName>
    </submittedName>
</protein>
<sequence length="73" mass="8339">MCKEDDSHDLVINTCNGYYCDSFAPYKPTIWTEAWSGCSLSSGGQCTVNQFRIWFGFFAYSNTEEATRAVRFN</sequence>
<accession>A0ABD0ZMW5</accession>
<gene>
    <name evidence="1" type="ORF">V5N11_025154</name>
</gene>